<evidence type="ECO:0000256" key="2">
    <source>
        <dbReference type="SAM" id="Phobius"/>
    </source>
</evidence>
<accession>A0ABQ8UNI9</accession>
<keyword evidence="2" id="KW-1133">Transmembrane helix</keyword>
<feature type="compositionally biased region" description="Low complexity" evidence="1">
    <location>
        <begin position="85"/>
        <end position="107"/>
    </location>
</feature>
<comment type="caution">
    <text evidence="3">The sequence shown here is derived from an EMBL/GenBank/DDBJ whole genome shotgun (WGS) entry which is preliminary data.</text>
</comment>
<keyword evidence="2" id="KW-0472">Membrane</keyword>
<proteinExistence type="predicted"/>
<keyword evidence="2" id="KW-0812">Transmembrane</keyword>
<dbReference type="Proteomes" id="UP001141327">
    <property type="component" value="Unassembled WGS sequence"/>
</dbReference>
<sequence length="122" mass="12807">MTGSVLVSILDSVVVGFFVLFGILEFFWGFWAALILPLEMTDPFVTLPCRSKKKTIIIAAVATTLAVAAAAGAFIWWQKKKTTSAASTNTTEPEAPASATPTSAPTSSPAPVPAPIMPVEQP</sequence>
<reference evidence="3" key="1">
    <citation type="journal article" date="2022" name="bioRxiv">
        <title>Genomics of Preaxostyla Flagellates Illuminates Evolutionary Transitions and the Path Towards Mitochondrial Loss.</title>
        <authorList>
            <person name="Novak L.V.F."/>
            <person name="Treitli S.C."/>
            <person name="Pyrih J."/>
            <person name="Halakuc P."/>
            <person name="Pipaliya S.V."/>
            <person name="Vacek V."/>
            <person name="Brzon O."/>
            <person name="Soukal P."/>
            <person name="Eme L."/>
            <person name="Dacks J.B."/>
            <person name="Karnkowska A."/>
            <person name="Elias M."/>
            <person name="Hampl V."/>
        </authorList>
    </citation>
    <scope>NUCLEOTIDE SEQUENCE</scope>
    <source>
        <strain evidence="3">RCP-MX</strain>
    </source>
</reference>
<feature type="region of interest" description="Disordered" evidence="1">
    <location>
        <begin position="85"/>
        <end position="122"/>
    </location>
</feature>
<name>A0ABQ8UNI9_9EUKA</name>
<feature type="transmembrane region" description="Helical" evidence="2">
    <location>
        <begin position="12"/>
        <end position="36"/>
    </location>
</feature>
<evidence type="ECO:0000256" key="1">
    <source>
        <dbReference type="SAM" id="MobiDB-lite"/>
    </source>
</evidence>
<evidence type="ECO:0000313" key="4">
    <source>
        <dbReference type="Proteomes" id="UP001141327"/>
    </source>
</evidence>
<keyword evidence="4" id="KW-1185">Reference proteome</keyword>
<feature type="transmembrane region" description="Helical" evidence="2">
    <location>
        <begin position="56"/>
        <end position="77"/>
    </location>
</feature>
<protein>
    <submittedName>
        <fullName evidence="3">Uncharacterized protein</fullName>
    </submittedName>
</protein>
<feature type="compositionally biased region" description="Pro residues" evidence="1">
    <location>
        <begin position="108"/>
        <end position="122"/>
    </location>
</feature>
<gene>
    <name evidence="3" type="ORF">PAPYR_2970</name>
</gene>
<evidence type="ECO:0000313" key="3">
    <source>
        <dbReference type="EMBL" id="KAJ4460736.1"/>
    </source>
</evidence>
<dbReference type="EMBL" id="JAPMOS010000011">
    <property type="protein sequence ID" value="KAJ4460736.1"/>
    <property type="molecule type" value="Genomic_DNA"/>
</dbReference>
<organism evidence="3 4">
    <name type="scientific">Paratrimastix pyriformis</name>
    <dbReference type="NCBI Taxonomy" id="342808"/>
    <lineage>
        <taxon>Eukaryota</taxon>
        <taxon>Metamonada</taxon>
        <taxon>Preaxostyla</taxon>
        <taxon>Paratrimastigidae</taxon>
        <taxon>Paratrimastix</taxon>
    </lineage>
</organism>